<dbReference type="EnsemblProtists" id="HpaT812978">
    <property type="protein sequence ID" value="HpaP812978"/>
    <property type="gene ID" value="HpaG812978"/>
</dbReference>
<organism evidence="2 3">
    <name type="scientific">Hyaloperonospora arabidopsidis (strain Emoy2)</name>
    <name type="common">Downy mildew agent</name>
    <name type="synonym">Peronospora arabidopsidis</name>
    <dbReference type="NCBI Taxonomy" id="559515"/>
    <lineage>
        <taxon>Eukaryota</taxon>
        <taxon>Sar</taxon>
        <taxon>Stramenopiles</taxon>
        <taxon>Oomycota</taxon>
        <taxon>Peronosporomycetes</taxon>
        <taxon>Peronosporales</taxon>
        <taxon>Peronosporaceae</taxon>
        <taxon>Hyaloperonospora</taxon>
    </lineage>
</organism>
<protein>
    <submittedName>
        <fullName evidence="2">Uncharacterized protein</fullName>
    </submittedName>
</protein>
<evidence type="ECO:0000256" key="1">
    <source>
        <dbReference type="SAM" id="MobiDB-lite"/>
    </source>
</evidence>
<name>M4C1M8_HYAAE</name>
<dbReference type="InParanoid" id="M4C1M8"/>
<evidence type="ECO:0000313" key="3">
    <source>
        <dbReference type="Proteomes" id="UP000011713"/>
    </source>
</evidence>
<feature type="region of interest" description="Disordered" evidence="1">
    <location>
        <begin position="63"/>
        <end position="104"/>
    </location>
</feature>
<sequence length="206" mass="22887">MSDGKAKAKCNYYSLGLQPQADGMEVHIAQVFCVILLLVCEISADGVTQSCIDAPNETKSKAENLVSNRLERKRGSRAGDESKDGISAESLSARTSQQKRQRARGMLDVPFETRSLSIREVAKANNLLRLVLVTGNIPFAFARSRFFQDFSKAFRPSYSPPNRQHIPGPLLNELDTTTTTRITSILKKASFITMISDCWKNVTNQE</sequence>
<dbReference type="HOGENOM" id="CLU_1334111_0_0_1"/>
<feature type="compositionally biased region" description="Basic and acidic residues" evidence="1">
    <location>
        <begin position="77"/>
        <end position="86"/>
    </location>
</feature>
<accession>M4C1M8</accession>
<dbReference type="AlphaFoldDB" id="M4C1M8"/>
<dbReference type="VEuPathDB" id="FungiDB:HpaG812978"/>
<keyword evidence="3" id="KW-1185">Reference proteome</keyword>
<dbReference type="EMBL" id="JH598099">
    <property type="status" value="NOT_ANNOTATED_CDS"/>
    <property type="molecule type" value="Genomic_DNA"/>
</dbReference>
<reference evidence="3" key="1">
    <citation type="journal article" date="2010" name="Science">
        <title>Signatures of adaptation to obligate biotrophy in the Hyaloperonospora arabidopsidis genome.</title>
        <authorList>
            <person name="Baxter L."/>
            <person name="Tripathy S."/>
            <person name="Ishaque N."/>
            <person name="Boot N."/>
            <person name="Cabral A."/>
            <person name="Kemen E."/>
            <person name="Thines M."/>
            <person name="Ah-Fong A."/>
            <person name="Anderson R."/>
            <person name="Badejoko W."/>
            <person name="Bittner-Eddy P."/>
            <person name="Boore J.L."/>
            <person name="Chibucos M.C."/>
            <person name="Coates M."/>
            <person name="Dehal P."/>
            <person name="Delehaunty K."/>
            <person name="Dong S."/>
            <person name="Downton P."/>
            <person name="Dumas B."/>
            <person name="Fabro G."/>
            <person name="Fronick C."/>
            <person name="Fuerstenberg S.I."/>
            <person name="Fulton L."/>
            <person name="Gaulin E."/>
            <person name="Govers F."/>
            <person name="Hughes L."/>
            <person name="Humphray S."/>
            <person name="Jiang R.H."/>
            <person name="Judelson H."/>
            <person name="Kamoun S."/>
            <person name="Kyung K."/>
            <person name="Meijer H."/>
            <person name="Minx P."/>
            <person name="Morris P."/>
            <person name="Nelson J."/>
            <person name="Phuntumart V."/>
            <person name="Qutob D."/>
            <person name="Rehmany A."/>
            <person name="Rougon-Cardoso A."/>
            <person name="Ryden P."/>
            <person name="Torto-Alalibo T."/>
            <person name="Studholme D."/>
            <person name="Wang Y."/>
            <person name="Win J."/>
            <person name="Wood J."/>
            <person name="Clifton S.W."/>
            <person name="Rogers J."/>
            <person name="Van den Ackerveken G."/>
            <person name="Jones J.D."/>
            <person name="McDowell J.M."/>
            <person name="Beynon J."/>
            <person name="Tyler B.M."/>
        </authorList>
    </citation>
    <scope>NUCLEOTIDE SEQUENCE [LARGE SCALE GENOMIC DNA]</scope>
    <source>
        <strain evidence="3">Emoy2</strain>
    </source>
</reference>
<dbReference type="Proteomes" id="UP000011713">
    <property type="component" value="Unassembled WGS sequence"/>
</dbReference>
<evidence type="ECO:0000313" key="2">
    <source>
        <dbReference type="EnsemblProtists" id="HpaP812978"/>
    </source>
</evidence>
<reference evidence="2" key="2">
    <citation type="submission" date="2015-06" db="UniProtKB">
        <authorList>
            <consortium name="EnsemblProtists"/>
        </authorList>
    </citation>
    <scope>IDENTIFICATION</scope>
    <source>
        <strain evidence="2">Emoy2</strain>
    </source>
</reference>
<proteinExistence type="predicted"/>